<dbReference type="Pfam" id="PF00550">
    <property type="entry name" value="PP-binding"/>
    <property type="match status" value="1"/>
</dbReference>
<proteinExistence type="predicted"/>
<evidence type="ECO:0000313" key="3">
    <source>
        <dbReference type="Proteomes" id="UP000291116"/>
    </source>
</evidence>
<dbReference type="EMBL" id="CAACVS010000045">
    <property type="protein sequence ID" value="VEU34973.1"/>
    <property type="molecule type" value="Genomic_DNA"/>
</dbReference>
<dbReference type="InterPro" id="IPR009081">
    <property type="entry name" value="PP-bd_ACP"/>
</dbReference>
<accession>A0A448YYU0</accession>
<feature type="unsure residue" description="E or Q" evidence="2">
    <location>
        <position position="68"/>
    </location>
</feature>
<dbReference type="Proteomes" id="UP000291116">
    <property type="component" value="Unassembled WGS sequence"/>
</dbReference>
<dbReference type="Pfam" id="PF13360">
    <property type="entry name" value="PQQ_2"/>
    <property type="match status" value="1"/>
</dbReference>
<gene>
    <name evidence="2" type="ORF">PSNMU_V1.4_AUG-EV-PASAV3_0016950</name>
</gene>
<dbReference type="AlphaFoldDB" id="A0A448YYU0"/>
<organism evidence="2 3">
    <name type="scientific">Pseudo-nitzschia multistriata</name>
    <dbReference type="NCBI Taxonomy" id="183589"/>
    <lineage>
        <taxon>Eukaryota</taxon>
        <taxon>Sar</taxon>
        <taxon>Stramenopiles</taxon>
        <taxon>Ochrophyta</taxon>
        <taxon>Bacillariophyta</taxon>
        <taxon>Bacillariophyceae</taxon>
        <taxon>Bacillariophycidae</taxon>
        <taxon>Bacillariales</taxon>
        <taxon>Bacillariaceae</taxon>
        <taxon>Pseudo-nitzschia</taxon>
    </lineage>
</organism>
<dbReference type="Gene3D" id="1.10.1200.10">
    <property type="entry name" value="ACP-like"/>
    <property type="match status" value="1"/>
</dbReference>
<dbReference type="SUPFAM" id="SSF56801">
    <property type="entry name" value="Acetyl-CoA synthetase-like"/>
    <property type="match status" value="1"/>
</dbReference>
<dbReference type="InterPro" id="IPR052091">
    <property type="entry name" value="Beta-ala_Activ/Resist"/>
</dbReference>
<dbReference type="InterPro" id="IPR000873">
    <property type="entry name" value="AMP-dep_synth/lig_dom"/>
</dbReference>
<dbReference type="InterPro" id="IPR011047">
    <property type="entry name" value="Quinoprotein_ADH-like_sf"/>
</dbReference>
<dbReference type="Gene3D" id="3.40.50.12780">
    <property type="entry name" value="N-terminal domain of ligase-like"/>
    <property type="match status" value="1"/>
</dbReference>
<dbReference type="PROSITE" id="PS50075">
    <property type="entry name" value="CARRIER"/>
    <property type="match status" value="1"/>
</dbReference>
<dbReference type="OrthoDB" id="47628at2759"/>
<evidence type="ECO:0000259" key="1">
    <source>
        <dbReference type="PROSITE" id="PS50075"/>
    </source>
</evidence>
<feature type="domain" description="Carrier" evidence="1">
    <location>
        <begin position="565"/>
        <end position="641"/>
    </location>
</feature>
<dbReference type="InterPro" id="IPR036736">
    <property type="entry name" value="ACP-like_sf"/>
</dbReference>
<dbReference type="InterPro" id="IPR015943">
    <property type="entry name" value="WD40/YVTN_repeat-like_dom_sf"/>
</dbReference>
<dbReference type="InterPro" id="IPR042099">
    <property type="entry name" value="ANL_N_sf"/>
</dbReference>
<dbReference type="GO" id="GO:0043041">
    <property type="term" value="P:amino acid activation for nonribosomal peptide biosynthetic process"/>
    <property type="evidence" value="ECO:0007669"/>
    <property type="project" value="TreeGrafter"/>
</dbReference>
<dbReference type="PANTHER" id="PTHR44394">
    <property type="entry name" value="BETA-ALANINE-ACTIVATING ENZYME"/>
    <property type="match status" value="1"/>
</dbReference>
<dbReference type="Gene3D" id="2.130.10.10">
    <property type="entry name" value="YVTN repeat-like/Quinoprotein amine dehydrogenase"/>
    <property type="match status" value="1"/>
</dbReference>
<dbReference type="Pfam" id="PF00501">
    <property type="entry name" value="AMP-binding"/>
    <property type="match status" value="1"/>
</dbReference>
<name>A0A448YYU0_9STRA</name>
<evidence type="ECO:0000313" key="2">
    <source>
        <dbReference type="EMBL" id="VEU34973.1"/>
    </source>
</evidence>
<dbReference type="SUPFAM" id="SSF47336">
    <property type="entry name" value="ACP-like"/>
    <property type="match status" value="1"/>
</dbReference>
<dbReference type="InterPro" id="IPR002372">
    <property type="entry name" value="PQQ_rpt_dom"/>
</dbReference>
<keyword evidence="3" id="KW-1185">Reference proteome</keyword>
<reference evidence="2 3" key="1">
    <citation type="submission" date="2019-01" db="EMBL/GenBank/DDBJ databases">
        <authorList>
            <person name="Ferrante I. M."/>
        </authorList>
    </citation>
    <scope>NUCLEOTIDE SEQUENCE [LARGE SCALE GENOMIC DNA]</scope>
    <source>
        <strain evidence="2 3">B856</strain>
    </source>
</reference>
<sequence>MNDSTNNVNLPIVRDFDKVCFEYGDRDAIILHGSDPVSYFELQEHSKALSYQLYHRFGCPDYILIDCEEFPVAEAIATLACMRINRPFVPVSSMDQHRPGRMDKVVELLSKKGKTYSCRKYGKANSSPSIVAVVVCDNDRDPRLSVFEQAGVHRILYLSPNGELRECLSVPETLPFIEDETSSPQDDMYVMFTSGTTSLAESGTISKAKAVVGSHRATHSRLSWFLATFSSSPRIGRRTKLTFVDGVTELWGALLDPMNVLVSVPPLQLRARGIVVLIDEMKCSQLLLLPSQASQLLLASSNNNPFPHLQRVIVSGEVFSPTLFGRFRIQYPKVQLINLYGQTETTGDCLCAVLTDLGEAAVVDNIVAVGKPIMSGFQITFLDDEENEGDSLKSQNQKNGNKQLVIKGSHLSNGYLGDSSFFDHFIPGDIGFQRNGVYYVRGRVDDIRKINGVLTSPSEVEAAFCNTYHVSDCATVAAVMLGNEVYLLCTSQDVVHEFSRFEMHTIKGIPLNLIPKQVFFVHGIPRSSSGAKKIDRNACLNLVKCYVEPSKERLEFYNSDASLKRKPKGTVLSIISAVLGVNESELDRDKSFLELGGDSASSITLLYRIQQETSLLSDLNATDILWSESLHELENLITGKAEKPKKTKMESEGHFRILSKSKKFVAGNAVVVNTSHRSVSLRACVDSAPLHVDNSIVAACQGGTIVKFNSIDGVIEGSRYYPGWMFQADLLLLEPSTLLVAGHSLLNRGIVLCLTQDLKEEKWKIEFDGSVKSRPILLGDKVWILAGKKLCSVDLTTGKVLGEEFDLPRTPCVSNPITITDKDGQTSIVFASSDWEGGIIVLDVQKLESKIYVDCEIGPVHKDVSVTKNSREIFISDIYGSLHVLNIKTMKLAASIQLSHSPLSAATIIDESTVVVGSYNGQVYCVRYDEKQSQLVKQWECSCYSSIYSKPLALQNGSILVCTTAGYVVRISIQKGKILFFYMISAEIWSSPVQTGPINLVAVGARDSKCHLISLEEALTEEYCDVSSSRL</sequence>
<protein>
    <recommendedName>
        <fullName evidence="1">Carrier domain-containing protein</fullName>
    </recommendedName>
</protein>
<dbReference type="PANTHER" id="PTHR44394:SF1">
    <property type="entry name" value="BETA-ALANINE-ACTIVATING ENZYME"/>
    <property type="match status" value="1"/>
</dbReference>
<dbReference type="SUPFAM" id="SSF50998">
    <property type="entry name" value="Quinoprotein alcohol dehydrogenase-like"/>
    <property type="match status" value="1"/>
</dbReference>